<keyword evidence="3" id="KW-1185">Reference proteome</keyword>
<evidence type="ECO:0000256" key="1">
    <source>
        <dbReference type="SAM" id="Phobius"/>
    </source>
</evidence>
<gene>
    <name evidence="2" type="ORF">DU506_07000</name>
</gene>
<comment type="caution">
    <text evidence="2">The sequence shown here is derived from an EMBL/GenBank/DDBJ whole genome shotgun (WGS) entry which is preliminary data.</text>
</comment>
<evidence type="ECO:0000313" key="2">
    <source>
        <dbReference type="EMBL" id="RCV92604.1"/>
    </source>
</evidence>
<evidence type="ECO:0000313" key="3">
    <source>
        <dbReference type="Proteomes" id="UP000253204"/>
    </source>
</evidence>
<feature type="transmembrane region" description="Helical" evidence="1">
    <location>
        <begin position="60"/>
        <end position="78"/>
    </location>
</feature>
<dbReference type="Proteomes" id="UP000253204">
    <property type="component" value="Unassembled WGS sequence"/>
</dbReference>
<dbReference type="RefSeq" id="WP_114486225.1">
    <property type="nucleotide sequence ID" value="NZ_CBCSHM010000014.1"/>
</dbReference>
<keyword evidence="1" id="KW-1133">Transmembrane helix</keyword>
<dbReference type="OrthoDB" id="6169036at2"/>
<organism evidence="2 3">
    <name type="scientific">Vreelandella rituensis</name>
    <dbReference type="NCBI Taxonomy" id="2282306"/>
    <lineage>
        <taxon>Bacteria</taxon>
        <taxon>Pseudomonadati</taxon>
        <taxon>Pseudomonadota</taxon>
        <taxon>Gammaproteobacteria</taxon>
        <taxon>Oceanospirillales</taxon>
        <taxon>Halomonadaceae</taxon>
        <taxon>Vreelandella</taxon>
    </lineage>
</organism>
<proteinExistence type="predicted"/>
<feature type="transmembrane region" description="Helical" evidence="1">
    <location>
        <begin position="6"/>
        <end position="22"/>
    </location>
</feature>
<dbReference type="EMBL" id="QPIJ01000011">
    <property type="protein sequence ID" value="RCV92604.1"/>
    <property type="molecule type" value="Genomic_DNA"/>
</dbReference>
<feature type="transmembrane region" description="Helical" evidence="1">
    <location>
        <begin position="34"/>
        <end position="54"/>
    </location>
</feature>
<protein>
    <submittedName>
        <fullName evidence="2">Uncharacterized protein</fullName>
    </submittedName>
</protein>
<reference evidence="2 3" key="1">
    <citation type="submission" date="2018-07" db="EMBL/GenBank/DDBJ databases">
        <title>Halomonas rutogse sp. nov., isolated from Lake TangqianCo on Tibetan Plateau.</title>
        <authorList>
            <person name="Lu H."/>
            <person name="Xing P."/>
            <person name="Wu Q."/>
        </authorList>
    </citation>
    <scope>NUCLEOTIDE SEQUENCE [LARGE SCALE GENOMIC DNA]</scope>
    <source>
        <strain evidence="2 3">TQ8S</strain>
    </source>
</reference>
<name>A0A368U6M6_9GAMM</name>
<keyword evidence="1" id="KW-0812">Transmembrane</keyword>
<keyword evidence="1" id="KW-0472">Membrane</keyword>
<sequence length="92" mass="10135">MQDIWLPLLLAASFGAFTGSLFRLTRRPGYQRPFLFPVLGLLGGIAAFMIHYVLASVTGAPAWLLPVLVVLQVWLWLGPLGPKLRPAKQPEP</sequence>
<accession>A0A368U6M6</accession>
<dbReference type="AlphaFoldDB" id="A0A368U6M6"/>